<evidence type="ECO:0000256" key="1">
    <source>
        <dbReference type="SAM" id="Phobius"/>
    </source>
</evidence>
<reference evidence="4 5" key="1">
    <citation type="journal article" date="2011" name="Stand. Genomic Sci.">
        <title>Complete genome sequence of Parvibaculum lavamentivorans type strain (DS-1(T)).</title>
        <authorList>
            <person name="Schleheck D."/>
            <person name="Weiss M."/>
            <person name="Pitluck S."/>
            <person name="Bruce D."/>
            <person name="Land M.L."/>
            <person name="Han S."/>
            <person name="Saunders E."/>
            <person name="Tapia R."/>
            <person name="Detter C."/>
            <person name="Brettin T."/>
            <person name="Han J."/>
            <person name="Woyke T."/>
            <person name="Goodwin L."/>
            <person name="Pennacchio L."/>
            <person name="Nolan M."/>
            <person name="Cook A.M."/>
            <person name="Kjelleberg S."/>
            <person name="Thomas T."/>
        </authorList>
    </citation>
    <scope>NUCLEOTIDE SEQUENCE [LARGE SCALE GENOMIC DNA]</scope>
    <source>
        <strain evidence="5">DS-1 / DSM 13023 / NCIMB 13966</strain>
    </source>
</reference>
<feature type="transmembrane region" description="Helical" evidence="1">
    <location>
        <begin position="227"/>
        <end position="252"/>
    </location>
</feature>
<dbReference type="eggNOG" id="COG1664">
    <property type="taxonomic scope" value="Bacteria"/>
</dbReference>
<accession>A7HWU8</accession>
<dbReference type="STRING" id="402881.Plav_2773"/>
<organism evidence="4 5">
    <name type="scientific">Parvibaculum lavamentivorans (strain DS-1 / DSM 13023 / NCIMB 13966)</name>
    <dbReference type="NCBI Taxonomy" id="402881"/>
    <lineage>
        <taxon>Bacteria</taxon>
        <taxon>Pseudomonadati</taxon>
        <taxon>Pseudomonadota</taxon>
        <taxon>Alphaproteobacteria</taxon>
        <taxon>Hyphomicrobiales</taxon>
        <taxon>Parvibaculaceae</taxon>
        <taxon>Parvibaculum</taxon>
    </lineage>
</organism>
<dbReference type="Proteomes" id="UP000006377">
    <property type="component" value="Chromosome"/>
</dbReference>
<feature type="transmembrane region" description="Helical" evidence="1">
    <location>
        <begin position="320"/>
        <end position="337"/>
    </location>
</feature>
<feature type="transmembrane region" description="Helical" evidence="1">
    <location>
        <begin position="192"/>
        <end position="215"/>
    </location>
</feature>
<evidence type="ECO:0000313" key="5">
    <source>
        <dbReference type="Proteomes" id="UP000006377"/>
    </source>
</evidence>
<dbReference type="RefSeq" id="WP_012111695.1">
    <property type="nucleotide sequence ID" value="NC_009719.1"/>
</dbReference>
<dbReference type="OrthoDB" id="8477464at2"/>
<dbReference type="InterPro" id="IPR058486">
    <property type="entry name" value="DUF8173"/>
</dbReference>
<evidence type="ECO:0000256" key="2">
    <source>
        <dbReference type="SAM" id="SignalP"/>
    </source>
</evidence>
<gene>
    <name evidence="4" type="ordered locus">Plav_2773</name>
</gene>
<keyword evidence="1" id="KW-0472">Membrane</keyword>
<dbReference type="Pfam" id="PF26514">
    <property type="entry name" value="DUF8173"/>
    <property type="match status" value="1"/>
</dbReference>
<keyword evidence="1" id="KW-1133">Transmembrane helix</keyword>
<dbReference type="HOGENOM" id="CLU_803747_0_0_5"/>
<feature type="signal peptide" evidence="2">
    <location>
        <begin position="1"/>
        <end position="23"/>
    </location>
</feature>
<keyword evidence="2" id="KW-0732">Signal</keyword>
<feature type="domain" description="DUF8173" evidence="3">
    <location>
        <begin position="185"/>
        <end position="333"/>
    </location>
</feature>
<dbReference type="KEGG" id="pla:Plav_2773"/>
<proteinExistence type="predicted"/>
<keyword evidence="5" id="KW-1185">Reference proteome</keyword>
<protein>
    <recommendedName>
        <fullName evidence="3">DUF8173 domain-containing protein</fullName>
    </recommendedName>
</protein>
<dbReference type="AlphaFoldDB" id="A7HWU8"/>
<feature type="transmembrane region" description="Helical" evidence="1">
    <location>
        <begin position="258"/>
        <end position="283"/>
    </location>
</feature>
<sequence>MRGGIRSAAFILAFLFAGGPALAAPEAPASRAIQWQSGDDVFTAAEELTIDRKVAGSLTAAGQIVILTRDAEVAGDAWIAARRAAVEGELDGDLSIRAQEALVNGHVKGNVTFYGLELALGPDARIDGDVDYYAPSTARIDEGARVAGAVNGNAFETGRGYERRAEMRDRWREDHMRAQEESRGLAAPGYHMTAGGAVIFGVLAILFALAAPVTARRMRDGLVGEPALAGGLGLLWLVGVPVLIVLVAISIVGLPLAFLLLLLWPLGMIFGLVAMLVAVGELIASRLREVGKGTLGRIVGIIIATALVWIGISIPFLGALIWLAAVALGIGLLYIGFRTIERTPL</sequence>
<dbReference type="EMBL" id="CP000774">
    <property type="protein sequence ID" value="ABS64381.1"/>
    <property type="molecule type" value="Genomic_DNA"/>
</dbReference>
<feature type="transmembrane region" description="Helical" evidence="1">
    <location>
        <begin position="295"/>
        <end position="314"/>
    </location>
</feature>
<feature type="chain" id="PRO_5002710641" description="DUF8173 domain-containing protein" evidence="2">
    <location>
        <begin position="24"/>
        <end position="345"/>
    </location>
</feature>
<evidence type="ECO:0000313" key="4">
    <source>
        <dbReference type="EMBL" id="ABS64381.1"/>
    </source>
</evidence>
<evidence type="ECO:0000259" key="3">
    <source>
        <dbReference type="Pfam" id="PF26514"/>
    </source>
</evidence>
<name>A7HWU8_PARL1</name>
<keyword evidence="1" id="KW-0812">Transmembrane</keyword>